<proteinExistence type="predicted"/>
<evidence type="ECO:0000313" key="4">
    <source>
        <dbReference type="Proteomes" id="UP000228754"/>
    </source>
</evidence>
<dbReference type="Proteomes" id="UP000228754">
    <property type="component" value="Unassembled WGS sequence"/>
</dbReference>
<evidence type="ECO:0000313" key="3">
    <source>
        <dbReference type="EMBL" id="PCK17677.1"/>
    </source>
</evidence>
<dbReference type="CDD" id="cd00093">
    <property type="entry name" value="HTH_XRE"/>
    <property type="match status" value="1"/>
</dbReference>
<dbReference type="EMBL" id="NKHG01000135">
    <property type="protein sequence ID" value="PCK17677.1"/>
    <property type="molecule type" value="Genomic_DNA"/>
</dbReference>
<dbReference type="Pfam" id="PF01381">
    <property type="entry name" value="HTH_3"/>
    <property type="match status" value="1"/>
</dbReference>
<dbReference type="PANTHER" id="PTHR46558">
    <property type="entry name" value="TRACRIPTIONAL REGULATORY PROTEIN-RELATED-RELATED"/>
    <property type="match status" value="1"/>
</dbReference>
<evidence type="ECO:0000256" key="1">
    <source>
        <dbReference type="ARBA" id="ARBA00023125"/>
    </source>
</evidence>
<keyword evidence="1" id="KW-0238">DNA-binding</keyword>
<dbReference type="AlphaFoldDB" id="A0A2A5IL35"/>
<dbReference type="InterPro" id="IPR010982">
    <property type="entry name" value="Lambda_DNA-bd_dom_sf"/>
</dbReference>
<protein>
    <submittedName>
        <fullName evidence="3">Transcriptional regulator</fullName>
    </submittedName>
</protein>
<dbReference type="InterPro" id="IPR001387">
    <property type="entry name" value="Cro/C1-type_HTH"/>
</dbReference>
<dbReference type="SUPFAM" id="SSF47413">
    <property type="entry name" value="lambda repressor-like DNA-binding domains"/>
    <property type="match status" value="1"/>
</dbReference>
<dbReference type="OrthoDB" id="72638at2"/>
<gene>
    <name evidence="3" type="ORF">CEY02_19785</name>
</gene>
<dbReference type="Gene3D" id="1.10.260.40">
    <property type="entry name" value="lambda repressor-like DNA-binding domains"/>
    <property type="match status" value="1"/>
</dbReference>
<dbReference type="GO" id="GO:0003677">
    <property type="term" value="F:DNA binding"/>
    <property type="evidence" value="ECO:0007669"/>
    <property type="project" value="UniProtKB-KW"/>
</dbReference>
<name>A0A2A5IL35_BACPU</name>
<dbReference type="PANTHER" id="PTHR46558:SF14">
    <property type="entry name" value="HTH-TYPE TRANSCRIPTIONAL REGULATOR ANSR"/>
    <property type="match status" value="1"/>
</dbReference>
<dbReference type="PROSITE" id="PS50943">
    <property type="entry name" value="HTH_CROC1"/>
    <property type="match status" value="1"/>
</dbReference>
<accession>A0A2A5IL35</accession>
<dbReference type="SMART" id="SM00530">
    <property type="entry name" value="HTH_XRE"/>
    <property type="match status" value="1"/>
</dbReference>
<sequence length="115" mass="13366">MPSLCERLKQLRNVYRPKLTQQALSEELNITRAAYARYETGDNEPDIETLISLAKFYNVSIEYLITGKRNGKCINLFSHKVNPKLAILCNELLDAPDDKLDHLIHFWEFIKIKDS</sequence>
<evidence type="ECO:0000259" key="2">
    <source>
        <dbReference type="PROSITE" id="PS50943"/>
    </source>
</evidence>
<reference evidence="3 4" key="1">
    <citation type="submission" date="2017-06" db="EMBL/GenBank/DDBJ databases">
        <title>Draft Genome Sequence of Bacillus sp Strain 36R Isolated from saline sediment at Atanasia, Sonora, Mexico.</title>
        <authorList>
            <person name="Sanchez Diaz R."/>
            <person name="Quiroz Macias M.E."/>
            <person name="Ibarra Gamez J.C."/>
            <person name="Enciso Ibarra J."/>
            <person name="Gomez Gil B."/>
            <person name="Galaviz Silva L."/>
        </authorList>
    </citation>
    <scope>NUCLEOTIDE SEQUENCE [LARGE SCALE GENOMIC DNA]</scope>
    <source>
        <strain evidence="3 4">36R_ATNSAL</strain>
    </source>
</reference>
<comment type="caution">
    <text evidence="3">The sequence shown here is derived from an EMBL/GenBank/DDBJ whole genome shotgun (WGS) entry which is preliminary data.</text>
</comment>
<organism evidence="3 4">
    <name type="scientific">Bacillus pumilus</name>
    <name type="common">Bacillus mesentericus</name>
    <dbReference type="NCBI Taxonomy" id="1408"/>
    <lineage>
        <taxon>Bacteria</taxon>
        <taxon>Bacillati</taxon>
        <taxon>Bacillota</taxon>
        <taxon>Bacilli</taxon>
        <taxon>Bacillales</taxon>
        <taxon>Bacillaceae</taxon>
        <taxon>Bacillus</taxon>
    </lineage>
</organism>
<feature type="domain" description="HTH cro/C1-type" evidence="2">
    <location>
        <begin position="8"/>
        <end position="64"/>
    </location>
</feature>